<organism evidence="2 3">
    <name type="scientific">Paractinoplanes ovalisporus</name>
    <dbReference type="NCBI Taxonomy" id="2810368"/>
    <lineage>
        <taxon>Bacteria</taxon>
        <taxon>Bacillati</taxon>
        <taxon>Actinomycetota</taxon>
        <taxon>Actinomycetes</taxon>
        <taxon>Micromonosporales</taxon>
        <taxon>Micromonosporaceae</taxon>
        <taxon>Paractinoplanes</taxon>
    </lineage>
</organism>
<reference evidence="2 3" key="1">
    <citation type="submission" date="2021-01" db="EMBL/GenBank/DDBJ databases">
        <title>Actinoplanes sp. nov. LDG1-06 isolated from lichen.</title>
        <authorList>
            <person name="Saeng-In P."/>
            <person name="Phongsopitanun W."/>
            <person name="Kanchanasin P."/>
            <person name="Yuki M."/>
            <person name="Kudo T."/>
            <person name="Ohkuma M."/>
            <person name="Tanasupawat S."/>
        </authorList>
    </citation>
    <scope>NUCLEOTIDE SEQUENCE [LARGE SCALE GENOMIC DNA]</scope>
    <source>
        <strain evidence="2 3">LDG1-06</strain>
    </source>
</reference>
<feature type="transmembrane region" description="Helical" evidence="1">
    <location>
        <begin position="192"/>
        <end position="222"/>
    </location>
</feature>
<feature type="transmembrane region" description="Helical" evidence="1">
    <location>
        <begin position="125"/>
        <end position="146"/>
    </location>
</feature>
<evidence type="ECO:0000313" key="3">
    <source>
        <dbReference type="Proteomes" id="UP000632138"/>
    </source>
</evidence>
<keyword evidence="1" id="KW-1133">Transmembrane helix</keyword>
<feature type="transmembrane region" description="Helical" evidence="1">
    <location>
        <begin position="229"/>
        <end position="246"/>
    </location>
</feature>
<name>A0ABS2A4J7_9ACTN</name>
<dbReference type="RefSeq" id="WP_203374109.1">
    <property type="nucleotide sequence ID" value="NZ_JAENHP010000001.1"/>
</dbReference>
<proteinExistence type="predicted"/>
<keyword evidence="1" id="KW-0812">Transmembrane</keyword>
<evidence type="ECO:0000256" key="1">
    <source>
        <dbReference type="SAM" id="Phobius"/>
    </source>
</evidence>
<gene>
    <name evidence="2" type="ORF">JIG36_01340</name>
</gene>
<feature type="transmembrane region" description="Helical" evidence="1">
    <location>
        <begin position="51"/>
        <end position="67"/>
    </location>
</feature>
<dbReference type="Proteomes" id="UP000632138">
    <property type="component" value="Unassembled WGS sequence"/>
</dbReference>
<sequence>MNVYGIELKRSAALGAALLALAVGVTALYVAPARWSTGWVSLAMTSREYTILLWPLALAAGAWQGRREHRAQVGELFTSTPRPRSQRMMPVLAAMGGALAVAYVLVVAAGGASLLSPSHYFSPDFLVITAVGVLSLVAAACLGLGLGRLFPALATAPVLGVAGVLLVFFSAVTNPDWLAAVLSPMYGTGQFYGFQTIAGGVSAAVSIWMVALAVTGVVLLVAGNAKARAAAVLPALIGLGLATAVVPRDHDTLTAPVDPVARELVCTDDAPKVCVTRVNRNVLGALAPKAREGLAVLAKMPGAPTAVHENATAFTLDEYEQPRDDTVVTLTLRLDRDGGLAHPDVVIYDVVNGLGVRGDLKCPRNPAVERAAVSWLLGREPVSDQGLIPEVTFEEPSLNAEAVPLWRALRKLPEAEALARVVAVRDAIVNCQDTTGLLSRSAR</sequence>
<feature type="transmembrane region" description="Helical" evidence="1">
    <location>
        <begin position="88"/>
        <end position="113"/>
    </location>
</feature>
<feature type="transmembrane region" description="Helical" evidence="1">
    <location>
        <begin position="153"/>
        <end position="172"/>
    </location>
</feature>
<evidence type="ECO:0008006" key="4">
    <source>
        <dbReference type="Google" id="ProtNLM"/>
    </source>
</evidence>
<comment type="caution">
    <text evidence="2">The sequence shown here is derived from an EMBL/GenBank/DDBJ whole genome shotgun (WGS) entry which is preliminary data.</text>
</comment>
<keyword evidence="1" id="KW-0472">Membrane</keyword>
<keyword evidence="3" id="KW-1185">Reference proteome</keyword>
<accession>A0ABS2A4J7</accession>
<evidence type="ECO:0000313" key="2">
    <source>
        <dbReference type="EMBL" id="MBM2614198.1"/>
    </source>
</evidence>
<dbReference type="EMBL" id="JAENHP010000001">
    <property type="protein sequence ID" value="MBM2614198.1"/>
    <property type="molecule type" value="Genomic_DNA"/>
</dbReference>
<feature type="transmembrane region" description="Helical" evidence="1">
    <location>
        <begin position="12"/>
        <end position="31"/>
    </location>
</feature>
<protein>
    <recommendedName>
        <fullName evidence="4">ABC transporter permease</fullName>
    </recommendedName>
</protein>